<sequence>MTFGNENVTMYNIKTESDLPTDVWWEASAAASYHPTDKDLPLSDLTIRYDVASKLIRSMVIHPNRLARYYLRLHQHLPSVYYRLLVVSPELASAALVDPQRGGQTILSASQVAAGSKRHRTVEFGTPYKRPMSSSGRLSVDLMMSMTIDYSDTLRILMQRSFNIVRVSQQFTEQCCPPVME</sequence>
<protein>
    <submittedName>
        <fullName evidence="1">Jg5327 protein</fullName>
    </submittedName>
</protein>
<keyword evidence="2" id="KW-1185">Reference proteome</keyword>
<organism evidence="1 2">
    <name type="scientific">Pararge aegeria aegeria</name>
    <dbReference type="NCBI Taxonomy" id="348720"/>
    <lineage>
        <taxon>Eukaryota</taxon>
        <taxon>Metazoa</taxon>
        <taxon>Ecdysozoa</taxon>
        <taxon>Arthropoda</taxon>
        <taxon>Hexapoda</taxon>
        <taxon>Insecta</taxon>
        <taxon>Pterygota</taxon>
        <taxon>Neoptera</taxon>
        <taxon>Endopterygota</taxon>
        <taxon>Lepidoptera</taxon>
        <taxon>Glossata</taxon>
        <taxon>Ditrysia</taxon>
        <taxon>Papilionoidea</taxon>
        <taxon>Nymphalidae</taxon>
        <taxon>Satyrinae</taxon>
        <taxon>Satyrini</taxon>
        <taxon>Parargina</taxon>
        <taxon>Pararge</taxon>
    </lineage>
</organism>
<evidence type="ECO:0000313" key="2">
    <source>
        <dbReference type="Proteomes" id="UP000838756"/>
    </source>
</evidence>
<dbReference type="OrthoDB" id="7466345at2759"/>
<proteinExistence type="predicted"/>
<gene>
    <name evidence="1" type="primary">jg5327</name>
    <name evidence="1" type="ORF">PAEG_LOCUS10922</name>
</gene>
<dbReference type="EMBL" id="CAKXAJ010024914">
    <property type="protein sequence ID" value="CAH2232703.1"/>
    <property type="molecule type" value="Genomic_DNA"/>
</dbReference>
<reference evidence="1" key="1">
    <citation type="submission" date="2022-03" db="EMBL/GenBank/DDBJ databases">
        <authorList>
            <person name="Lindestad O."/>
        </authorList>
    </citation>
    <scope>NUCLEOTIDE SEQUENCE</scope>
</reference>
<evidence type="ECO:0000313" key="1">
    <source>
        <dbReference type="EMBL" id="CAH2232703.1"/>
    </source>
</evidence>
<dbReference type="AlphaFoldDB" id="A0A8S4R8R9"/>
<comment type="caution">
    <text evidence="1">The sequence shown here is derived from an EMBL/GenBank/DDBJ whole genome shotgun (WGS) entry which is preliminary data.</text>
</comment>
<name>A0A8S4R8R9_9NEOP</name>
<dbReference type="Proteomes" id="UP000838756">
    <property type="component" value="Unassembled WGS sequence"/>
</dbReference>
<accession>A0A8S4R8R9</accession>